<protein>
    <submittedName>
        <fullName evidence="1">Uncharacterized protein</fullName>
    </submittedName>
</protein>
<dbReference type="InterPro" id="IPR001633">
    <property type="entry name" value="EAL_dom"/>
</dbReference>
<dbReference type="AlphaFoldDB" id="A0A1U9KQW7"/>
<dbReference type="STRING" id="320497.A0U93_09990"/>
<dbReference type="SMART" id="SM00052">
    <property type="entry name" value="EAL"/>
    <property type="match status" value="1"/>
</dbReference>
<dbReference type="KEGG" id="nch:A0U93_09990"/>
<proteinExistence type="predicted"/>
<dbReference type="Gene3D" id="3.20.20.450">
    <property type="entry name" value="EAL domain"/>
    <property type="match status" value="1"/>
</dbReference>
<dbReference type="PROSITE" id="PS50883">
    <property type="entry name" value="EAL"/>
    <property type="match status" value="1"/>
</dbReference>
<dbReference type="InterPro" id="IPR035919">
    <property type="entry name" value="EAL_sf"/>
</dbReference>
<reference evidence="1 2" key="1">
    <citation type="submission" date="2016-03" db="EMBL/GenBank/DDBJ databases">
        <title>Acetic acid bacteria sequencing.</title>
        <authorList>
            <person name="Brandt J."/>
            <person name="Jakob F."/>
            <person name="Vogel R.F."/>
        </authorList>
    </citation>
    <scope>NUCLEOTIDE SEQUENCE [LARGE SCALE GENOMIC DNA]</scope>
    <source>
        <strain evidence="1 2">NBRC 101099</strain>
    </source>
</reference>
<evidence type="ECO:0000313" key="1">
    <source>
        <dbReference type="EMBL" id="AQS88218.1"/>
    </source>
</evidence>
<keyword evidence="2" id="KW-1185">Reference proteome</keyword>
<dbReference type="OrthoDB" id="7285279at2"/>
<dbReference type="Proteomes" id="UP000188604">
    <property type="component" value="Chromosome"/>
</dbReference>
<organism evidence="1 2">
    <name type="scientific">Neoasaia chiangmaiensis</name>
    <dbReference type="NCBI Taxonomy" id="320497"/>
    <lineage>
        <taxon>Bacteria</taxon>
        <taxon>Pseudomonadati</taxon>
        <taxon>Pseudomonadota</taxon>
        <taxon>Alphaproteobacteria</taxon>
        <taxon>Acetobacterales</taxon>
        <taxon>Acetobacteraceae</taxon>
        <taxon>Neoasaia</taxon>
    </lineage>
</organism>
<dbReference type="EMBL" id="CP014691">
    <property type="protein sequence ID" value="AQS88218.1"/>
    <property type="molecule type" value="Genomic_DNA"/>
</dbReference>
<dbReference type="Pfam" id="PF00563">
    <property type="entry name" value="EAL"/>
    <property type="match status" value="1"/>
</dbReference>
<gene>
    <name evidence="1" type="ORF">A0U93_09990</name>
</gene>
<dbReference type="SUPFAM" id="SSF141868">
    <property type="entry name" value="EAL domain-like"/>
    <property type="match status" value="1"/>
</dbReference>
<evidence type="ECO:0000313" key="2">
    <source>
        <dbReference type="Proteomes" id="UP000188604"/>
    </source>
</evidence>
<name>A0A1U9KQW7_9PROT</name>
<sequence>MADMHHASSDMSVPDSSEWLREAVAQDDPEILRDSFATTLRRRRARQRPKAPVLQWVPRWRLQAARPPVLVGGEATGAAACPTLVSQASAGARRRRASRNPWERDAEILHQACREAAVWAEPWRLMVTPGHVSWPDAEFLERLNDVVATTGMALDRLDIAVQEETLARDDPHLVYSLAILRDRGVGIWLTRFGHEVSSLTLLRDCAGSGLLNGVRLDARLLTQAPAYVPADGAVDATAALDRTTTGFFEGVLSAVQALGLSVQLTDVDDEAALRFAMRVGCAEVSGTHCAFPGSGAMAPTPLRADLPPLAG</sequence>
<accession>A0A1U9KQW7</accession>